<proteinExistence type="predicted"/>
<dbReference type="KEGG" id="sla:SERLADRAFT_463631"/>
<keyword evidence="3" id="KW-0808">Transferase</keyword>
<dbReference type="PANTHER" id="PTHR20961">
    <property type="entry name" value="GLYCOSYLTRANSFERASE"/>
    <property type="match status" value="1"/>
</dbReference>
<dbReference type="GO" id="GO:0035269">
    <property type="term" value="P:protein O-linked glycosylation via mannose"/>
    <property type="evidence" value="ECO:0007669"/>
    <property type="project" value="TreeGrafter"/>
</dbReference>
<dbReference type="HOGENOM" id="CLU_033167_0_0_1"/>
<dbReference type="GO" id="GO:0005783">
    <property type="term" value="C:endoplasmic reticulum"/>
    <property type="evidence" value="ECO:0007669"/>
    <property type="project" value="TreeGrafter"/>
</dbReference>
<dbReference type="GO" id="GO:0016020">
    <property type="term" value="C:membrane"/>
    <property type="evidence" value="ECO:0007669"/>
    <property type="project" value="UniProtKB-SubCell"/>
</dbReference>
<dbReference type="InterPro" id="IPR049625">
    <property type="entry name" value="Glyco_transf_61_cat"/>
</dbReference>
<evidence type="ECO:0000256" key="5">
    <source>
        <dbReference type="ARBA" id="ARBA00022989"/>
    </source>
</evidence>
<evidence type="ECO:0000313" key="10">
    <source>
        <dbReference type="EMBL" id="EGO26499.1"/>
    </source>
</evidence>
<dbReference type="EMBL" id="GL945432">
    <property type="protein sequence ID" value="EGO26499.1"/>
    <property type="molecule type" value="Genomic_DNA"/>
</dbReference>
<feature type="domain" description="Glycosyltransferase 61 catalytic" evidence="9">
    <location>
        <begin position="245"/>
        <end position="401"/>
    </location>
</feature>
<dbReference type="InterPro" id="IPR007657">
    <property type="entry name" value="Glycosyltransferase_61"/>
</dbReference>
<dbReference type="PANTHER" id="PTHR20961:SF38">
    <property type="entry name" value="PROTEIN O-LINKED-MANNOSE BETA-1,4-N-ACETYLGLUCOSAMINYLTRANSFERASE 2"/>
    <property type="match status" value="1"/>
</dbReference>
<reference evidence="10" key="1">
    <citation type="submission" date="2011-04" db="EMBL/GenBank/DDBJ databases">
        <title>Evolution of plant cell wall degrading machinery underlies the functional diversity of forest fungi.</title>
        <authorList>
            <consortium name="US DOE Joint Genome Institute (JGI-PGF)"/>
            <person name="Eastwood D.C."/>
            <person name="Floudas D."/>
            <person name="Binder M."/>
            <person name="Majcherczyk A."/>
            <person name="Schneider P."/>
            <person name="Aerts A."/>
            <person name="Asiegbu F.O."/>
            <person name="Baker S.E."/>
            <person name="Barry K."/>
            <person name="Bendiksby M."/>
            <person name="Blumentritt M."/>
            <person name="Coutinho P.M."/>
            <person name="Cullen D."/>
            <person name="Cullen D."/>
            <person name="Gathman A."/>
            <person name="Goodell B."/>
            <person name="Henrissat B."/>
            <person name="Ihrmark K."/>
            <person name="Kauserud H."/>
            <person name="Kohler A."/>
            <person name="LaButti K."/>
            <person name="Lapidus A."/>
            <person name="Lavin J.L."/>
            <person name="Lee Y.-H."/>
            <person name="Lindquist E."/>
            <person name="Lilly W."/>
            <person name="Lucas S."/>
            <person name="Morin E."/>
            <person name="Murat C."/>
            <person name="Oguiza J.A."/>
            <person name="Park J."/>
            <person name="Pisabarro A.G."/>
            <person name="Riley R."/>
            <person name="Rosling A."/>
            <person name="Salamov A."/>
            <person name="Schmidt O."/>
            <person name="Schmutz J."/>
            <person name="Skrede I."/>
            <person name="Stenlid J."/>
            <person name="Wiebenga A."/>
            <person name="Xie X."/>
            <person name="Kues U."/>
            <person name="Hibbett D.S."/>
            <person name="Hoffmeister D."/>
            <person name="Hogberg N."/>
            <person name="Martin F."/>
            <person name="Grigoriev I.V."/>
            <person name="Watkinson S.C."/>
        </authorList>
    </citation>
    <scope>NUCLEOTIDE SEQUENCE</scope>
    <source>
        <strain evidence="10">S7.9</strain>
    </source>
</reference>
<keyword evidence="6 8" id="KW-0472">Membrane</keyword>
<keyword evidence="5 8" id="KW-1133">Transmembrane helix</keyword>
<keyword evidence="7" id="KW-0325">Glycoprotein</keyword>
<dbReference type="RefSeq" id="XP_007316672.1">
    <property type="nucleotide sequence ID" value="XM_007316610.1"/>
</dbReference>
<dbReference type="GeneID" id="18818599"/>
<name>F8NQ20_SERL9</name>
<evidence type="ECO:0000256" key="1">
    <source>
        <dbReference type="ARBA" id="ARBA00004167"/>
    </source>
</evidence>
<feature type="transmembrane region" description="Helical" evidence="8">
    <location>
        <begin position="12"/>
        <end position="32"/>
    </location>
</feature>
<evidence type="ECO:0000256" key="7">
    <source>
        <dbReference type="ARBA" id="ARBA00023180"/>
    </source>
</evidence>
<organism>
    <name type="scientific">Serpula lacrymans var. lacrymans (strain S7.9)</name>
    <name type="common">Dry rot fungus</name>
    <dbReference type="NCBI Taxonomy" id="578457"/>
    <lineage>
        <taxon>Eukaryota</taxon>
        <taxon>Fungi</taxon>
        <taxon>Dikarya</taxon>
        <taxon>Basidiomycota</taxon>
        <taxon>Agaricomycotina</taxon>
        <taxon>Agaricomycetes</taxon>
        <taxon>Agaricomycetidae</taxon>
        <taxon>Boletales</taxon>
        <taxon>Coniophorineae</taxon>
        <taxon>Serpulaceae</taxon>
        <taxon>Serpula</taxon>
    </lineage>
</organism>
<evidence type="ECO:0000256" key="3">
    <source>
        <dbReference type="ARBA" id="ARBA00022679"/>
    </source>
</evidence>
<comment type="subcellular location">
    <subcellularLocation>
        <location evidence="1">Membrane</location>
        <topology evidence="1">Single-pass membrane protein</topology>
    </subcellularLocation>
</comment>
<dbReference type="OrthoDB" id="529273at2759"/>
<sequence length="475" mass="52833">MHAGSGPTRRETFLLIILLVALLSFSSLNFTLGGSRSTFLGGYGDKSSSSASNTEDFTTELLRSRMSWAEGAVPQTDVLAHVPGWTIFDNLYVFNGTVYIVTDKPASVPDRSHITSTAVKIANGAAAIASRLPTDKELRVISSKEARSLFGTKAEIIDGVSWLINDPPQFITHYYHWSAELFFGFWRTYSSLDPAVPSTGNTSLPAMRRIVFSHADADHWRDYALMNQWVLRSVFPSIALEFNSDWQDRAQMGVAYVFDRVVFSDRAAAMHGSLFQSTGRTASEPSALAGSVHWWSTVRKNVIQLSGLSGDTGPATTRTPVITYISRQEWGRRMLIPEDHDRLVQELYKLRDTYGYEVNVVSMDKLSRTEQIQLAARTTIMMGVHGNGLTSLVWMKPSPRTTVMEFFFPGGFAHDYEYTSRALGMTHYGFWNDHTFTSPDTPKVAYPEGFQGTKIPIDGAAVARLCVERLSLANS</sequence>
<evidence type="ECO:0000256" key="6">
    <source>
        <dbReference type="ARBA" id="ARBA00023136"/>
    </source>
</evidence>
<evidence type="ECO:0000256" key="8">
    <source>
        <dbReference type="SAM" id="Phobius"/>
    </source>
</evidence>
<keyword evidence="4 8" id="KW-0812">Transmembrane</keyword>
<dbReference type="GO" id="GO:0097363">
    <property type="term" value="F:protein O-acetylglucosaminyltransferase activity"/>
    <property type="evidence" value="ECO:0007669"/>
    <property type="project" value="TreeGrafter"/>
</dbReference>
<keyword evidence="2" id="KW-0328">Glycosyltransferase</keyword>
<evidence type="ECO:0000256" key="4">
    <source>
        <dbReference type="ARBA" id="ARBA00022692"/>
    </source>
</evidence>
<evidence type="ECO:0000259" key="9">
    <source>
        <dbReference type="Pfam" id="PF04577"/>
    </source>
</evidence>
<dbReference type="Proteomes" id="UP000008064">
    <property type="component" value="Unassembled WGS sequence"/>
</dbReference>
<evidence type="ECO:0000256" key="2">
    <source>
        <dbReference type="ARBA" id="ARBA00022676"/>
    </source>
</evidence>
<dbReference type="Pfam" id="PF04577">
    <property type="entry name" value="Glyco_transf_61"/>
    <property type="match status" value="1"/>
</dbReference>
<gene>
    <name evidence="10" type="ORF">SERLADRAFT_463631</name>
</gene>
<protein>
    <recommendedName>
        <fullName evidence="9">Glycosyltransferase 61 catalytic domain-containing protein</fullName>
    </recommendedName>
</protein>
<accession>F8NQ20</accession>
<dbReference type="AlphaFoldDB" id="F8NQ20"/>